<dbReference type="SUPFAM" id="SSF101960">
    <property type="entry name" value="Stabilizer of iron transporter SufD"/>
    <property type="match status" value="1"/>
</dbReference>
<keyword evidence="3" id="KW-1185">Reference proteome</keyword>
<organism evidence="2 3">
    <name type="scientific">Marinobacter psychrophilus</name>
    <dbReference type="NCBI Taxonomy" id="330734"/>
    <lineage>
        <taxon>Bacteria</taxon>
        <taxon>Pseudomonadati</taxon>
        <taxon>Pseudomonadota</taxon>
        <taxon>Gammaproteobacteria</taxon>
        <taxon>Pseudomonadales</taxon>
        <taxon>Marinobacteraceae</taxon>
        <taxon>Marinobacter</taxon>
    </lineage>
</organism>
<dbReference type="InterPro" id="IPR011542">
    <property type="entry name" value="SUF_FeS_clus_asmbl_SufD"/>
</dbReference>
<sequence>MKSASTLSSAFLQSAGQALPEPLLTLRANRASALTGLLLPTRKTENWKYSAKHLKLTDDMASSLPLNASAGAEADIQGYTVVLVNGVVRPEASNYPALKGLSIQRFSDLDGDDAELAADLLGKSISDQPAKHGSINLTSLNAARFEDGLLIQLQPGTVLDQPLFVIHHTSASHSGSAFPCILVAAGSNSQLTLVEDYVSSGESPVMVNTATEFSLGDGANITSVRLNTEGQNVQHMGTTGVRQQRNSRFESHSVGFGGTLRRHDLHVRLEGEGGECKLNGVVVTQGTQHYDNHTTIEHVAAHCNSEESYRNIAADKSHAIFNGRIHIHQDAQKSNANMSNKNLLLTNGAEINTKPELEIYADDVKCAHGATIGQLDNESIFYLVSRGLSRRDAKVLLTMAFINELVAQIPVELVRNTANTGLNQFFDQAFQEV</sequence>
<dbReference type="AlphaFoldDB" id="A0A0H4I3N2"/>
<dbReference type="InterPro" id="IPR055346">
    <property type="entry name" value="Fe-S_cluster_assembly_SufBD"/>
</dbReference>
<dbReference type="Pfam" id="PF01458">
    <property type="entry name" value="SUFBD_core"/>
    <property type="match status" value="1"/>
</dbReference>
<gene>
    <name evidence="2" type="ORF">ABA45_15225</name>
</gene>
<dbReference type="EMBL" id="CP011494">
    <property type="protein sequence ID" value="AKO53609.1"/>
    <property type="molecule type" value="Genomic_DNA"/>
</dbReference>
<dbReference type="GO" id="GO:0016226">
    <property type="term" value="P:iron-sulfur cluster assembly"/>
    <property type="evidence" value="ECO:0007669"/>
    <property type="project" value="InterPro"/>
</dbReference>
<dbReference type="RefSeq" id="WP_048387531.1">
    <property type="nucleotide sequence ID" value="NZ_CP011494.1"/>
</dbReference>
<evidence type="ECO:0000313" key="3">
    <source>
        <dbReference type="Proteomes" id="UP000036406"/>
    </source>
</evidence>
<dbReference type="InterPro" id="IPR000825">
    <property type="entry name" value="SUF_FeS_clus_asmbl_SufBD_core"/>
</dbReference>
<protein>
    <submittedName>
        <fullName evidence="2">Fe-S cluster assembly protein SufD</fullName>
    </submittedName>
</protein>
<dbReference type="Proteomes" id="UP000036406">
    <property type="component" value="Chromosome"/>
</dbReference>
<dbReference type="PANTHER" id="PTHR43575:SF1">
    <property type="entry name" value="PROTEIN ABCI7, CHLOROPLASTIC"/>
    <property type="match status" value="1"/>
</dbReference>
<dbReference type="STRING" id="330734.ABA45_15225"/>
<feature type="domain" description="SUF system FeS cluster assembly SufBD core" evidence="1">
    <location>
        <begin position="172"/>
        <end position="401"/>
    </location>
</feature>
<reference evidence="2 3" key="1">
    <citation type="submission" date="2015-05" db="EMBL/GenBank/DDBJ databases">
        <title>Complete genome of Marinobacter psychrophilus strain 20041T isolated from sea-ice of the Canadian Basin.</title>
        <authorList>
            <person name="Song L."/>
            <person name="Ren L."/>
            <person name="Yu Y."/>
            <person name="Wang X."/>
        </authorList>
    </citation>
    <scope>NUCLEOTIDE SEQUENCE [LARGE SCALE GENOMIC DNA]</scope>
    <source>
        <strain evidence="2 3">20041</strain>
    </source>
</reference>
<evidence type="ECO:0000259" key="1">
    <source>
        <dbReference type="Pfam" id="PF01458"/>
    </source>
</evidence>
<name>A0A0H4I3N2_9GAMM</name>
<proteinExistence type="predicted"/>
<dbReference type="PANTHER" id="PTHR43575">
    <property type="entry name" value="PROTEIN ABCI7, CHLOROPLASTIC"/>
    <property type="match status" value="1"/>
</dbReference>
<accession>A0A0H4I3N2</accession>
<dbReference type="KEGG" id="mpq:ABA45_15225"/>
<evidence type="ECO:0000313" key="2">
    <source>
        <dbReference type="EMBL" id="AKO53609.1"/>
    </source>
</evidence>
<dbReference type="PATRIC" id="fig|330734.3.peg.3205"/>
<dbReference type="InterPro" id="IPR037284">
    <property type="entry name" value="SUF_FeS_clus_asmbl_SufBD_sf"/>
</dbReference>
<dbReference type="NCBIfam" id="TIGR01981">
    <property type="entry name" value="sufD"/>
    <property type="match status" value="1"/>
</dbReference>